<name>A0A915KJK0_ROMCU</name>
<sequence>MTQQGVPMSDPNTMIQAQQQQLPFLLPNYPGLPMANYCQIWWYLPWPISKYLNSRLCNLNRGKHRITINFGSARPPNATSDHNSADL</sequence>
<dbReference type="Proteomes" id="UP000887565">
    <property type="component" value="Unplaced"/>
</dbReference>
<organism evidence="1 2">
    <name type="scientific">Romanomermis culicivorax</name>
    <name type="common">Nematode worm</name>
    <dbReference type="NCBI Taxonomy" id="13658"/>
    <lineage>
        <taxon>Eukaryota</taxon>
        <taxon>Metazoa</taxon>
        <taxon>Ecdysozoa</taxon>
        <taxon>Nematoda</taxon>
        <taxon>Enoplea</taxon>
        <taxon>Dorylaimia</taxon>
        <taxon>Mermithida</taxon>
        <taxon>Mermithoidea</taxon>
        <taxon>Mermithidae</taxon>
        <taxon>Romanomermis</taxon>
    </lineage>
</organism>
<evidence type="ECO:0000313" key="1">
    <source>
        <dbReference type="Proteomes" id="UP000887565"/>
    </source>
</evidence>
<accession>A0A915KJK0</accession>
<protein>
    <submittedName>
        <fullName evidence="2">Uncharacterized protein</fullName>
    </submittedName>
</protein>
<dbReference type="AlphaFoldDB" id="A0A915KJK0"/>
<dbReference type="WBParaSite" id="nRc.2.0.1.t38044-RA">
    <property type="protein sequence ID" value="nRc.2.0.1.t38044-RA"/>
    <property type="gene ID" value="nRc.2.0.1.g38044"/>
</dbReference>
<reference evidence="2" key="1">
    <citation type="submission" date="2022-11" db="UniProtKB">
        <authorList>
            <consortium name="WormBaseParasite"/>
        </authorList>
    </citation>
    <scope>IDENTIFICATION</scope>
</reference>
<proteinExistence type="predicted"/>
<evidence type="ECO:0000313" key="2">
    <source>
        <dbReference type="WBParaSite" id="nRc.2.0.1.t38044-RA"/>
    </source>
</evidence>
<keyword evidence="1" id="KW-1185">Reference proteome</keyword>